<dbReference type="AlphaFoldDB" id="A0A8T0RPS5"/>
<keyword evidence="3" id="KW-1185">Reference proteome</keyword>
<sequence length="202" mass="21741">MWREYELPYPVAAVVPASGRRCALARGGYKRMGSREARRRPSAGGGGLAKVARGGVGEGANPVEAVDPVGRRAQIPVVEGRRRRARSWSGSRRRSSSLRRGSPTTGAAWRSAGEVAAEEEDSGRAQRRHRCPGGSPLRARKKARALKRTMDNSWYLCAGITYMEQGSNMPFCQMLNLPVATQSTPSGPQPVPPVSNDPSSGN</sequence>
<gene>
    <name evidence="2" type="ORF">PVAP13_5NG151100</name>
</gene>
<feature type="region of interest" description="Disordered" evidence="1">
    <location>
        <begin position="179"/>
        <end position="202"/>
    </location>
</feature>
<dbReference type="Proteomes" id="UP000823388">
    <property type="component" value="Chromosome 5N"/>
</dbReference>
<comment type="caution">
    <text evidence="2">The sequence shown here is derived from an EMBL/GenBank/DDBJ whole genome shotgun (WGS) entry which is preliminary data.</text>
</comment>
<name>A0A8T0RPS5_PANVG</name>
<feature type="compositionally biased region" description="Gly residues" evidence="1">
    <location>
        <begin position="43"/>
        <end position="58"/>
    </location>
</feature>
<evidence type="ECO:0000313" key="3">
    <source>
        <dbReference type="Proteomes" id="UP000823388"/>
    </source>
</evidence>
<organism evidence="2 3">
    <name type="scientific">Panicum virgatum</name>
    <name type="common">Blackwell switchgrass</name>
    <dbReference type="NCBI Taxonomy" id="38727"/>
    <lineage>
        <taxon>Eukaryota</taxon>
        <taxon>Viridiplantae</taxon>
        <taxon>Streptophyta</taxon>
        <taxon>Embryophyta</taxon>
        <taxon>Tracheophyta</taxon>
        <taxon>Spermatophyta</taxon>
        <taxon>Magnoliopsida</taxon>
        <taxon>Liliopsida</taxon>
        <taxon>Poales</taxon>
        <taxon>Poaceae</taxon>
        <taxon>PACMAD clade</taxon>
        <taxon>Panicoideae</taxon>
        <taxon>Panicodae</taxon>
        <taxon>Paniceae</taxon>
        <taxon>Panicinae</taxon>
        <taxon>Panicum</taxon>
        <taxon>Panicum sect. Hiantes</taxon>
    </lineage>
</organism>
<proteinExistence type="predicted"/>
<feature type="compositionally biased region" description="Basic residues" evidence="1">
    <location>
        <begin position="81"/>
        <end position="97"/>
    </location>
</feature>
<evidence type="ECO:0000313" key="2">
    <source>
        <dbReference type="EMBL" id="KAG2587444.1"/>
    </source>
</evidence>
<reference evidence="2 3" key="1">
    <citation type="submission" date="2020-05" db="EMBL/GenBank/DDBJ databases">
        <title>WGS assembly of Panicum virgatum.</title>
        <authorList>
            <person name="Lovell J.T."/>
            <person name="Jenkins J."/>
            <person name="Shu S."/>
            <person name="Juenger T.E."/>
            <person name="Schmutz J."/>
        </authorList>
    </citation>
    <scope>NUCLEOTIDE SEQUENCE [LARGE SCALE GENOMIC DNA]</scope>
    <source>
        <strain evidence="3">cv. AP13</strain>
    </source>
</reference>
<protein>
    <submittedName>
        <fullName evidence="2">Uncharacterized protein</fullName>
    </submittedName>
</protein>
<dbReference type="EMBL" id="CM029046">
    <property type="protein sequence ID" value="KAG2587444.1"/>
    <property type="molecule type" value="Genomic_DNA"/>
</dbReference>
<accession>A0A8T0RPS5</accession>
<evidence type="ECO:0000256" key="1">
    <source>
        <dbReference type="SAM" id="MobiDB-lite"/>
    </source>
</evidence>
<feature type="region of interest" description="Disordered" evidence="1">
    <location>
        <begin position="28"/>
        <end position="139"/>
    </location>
</feature>